<evidence type="ECO:0000256" key="2">
    <source>
        <dbReference type="ARBA" id="ARBA00012552"/>
    </source>
</evidence>
<comment type="catalytic activity">
    <reaction evidence="9">
        <text>ATP + H2O = ADP + phosphate + H(+)</text>
        <dbReference type="Rhea" id="RHEA:13065"/>
        <dbReference type="ChEBI" id="CHEBI:15377"/>
        <dbReference type="ChEBI" id="CHEBI:15378"/>
        <dbReference type="ChEBI" id="CHEBI:30616"/>
        <dbReference type="ChEBI" id="CHEBI:43474"/>
        <dbReference type="ChEBI" id="CHEBI:456216"/>
        <dbReference type="EC" id="3.6.4.13"/>
    </reaction>
</comment>
<organism evidence="12 13">
    <name type="scientific">Pachysolen tannophilus NRRL Y-2460</name>
    <dbReference type="NCBI Taxonomy" id="669874"/>
    <lineage>
        <taxon>Eukaryota</taxon>
        <taxon>Fungi</taxon>
        <taxon>Dikarya</taxon>
        <taxon>Ascomycota</taxon>
        <taxon>Saccharomycotina</taxon>
        <taxon>Pichiomycetes</taxon>
        <taxon>Pachysolenaceae</taxon>
        <taxon>Pachysolen</taxon>
    </lineage>
</organism>
<dbReference type="GO" id="GO:0000957">
    <property type="term" value="P:mitochondrial RNA catabolic process"/>
    <property type="evidence" value="ECO:0007669"/>
    <property type="project" value="EnsemblFungi"/>
</dbReference>
<proteinExistence type="predicted"/>
<dbReference type="Pfam" id="PF00271">
    <property type="entry name" value="Helicase_C"/>
    <property type="match status" value="1"/>
</dbReference>
<dbReference type="Pfam" id="PF12513">
    <property type="entry name" value="SUV3_C"/>
    <property type="match status" value="1"/>
</dbReference>
<dbReference type="PANTHER" id="PTHR12131:SF1">
    <property type="entry name" value="ATP-DEPENDENT RNA HELICASE SUPV3L1, MITOCHONDRIAL-RELATED"/>
    <property type="match status" value="1"/>
</dbReference>
<dbReference type="STRING" id="669874.A0A1E4TR70"/>
<evidence type="ECO:0000313" key="12">
    <source>
        <dbReference type="EMBL" id="ODV94224.1"/>
    </source>
</evidence>
<dbReference type="PROSITE" id="PS51194">
    <property type="entry name" value="HELICASE_CTER"/>
    <property type="match status" value="1"/>
</dbReference>
<dbReference type="GO" id="GO:0008859">
    <property type="term" value="F:exoribonuclease II activity"/>
    <property type="evidence" value="ECO:0007669"/>
    <property type="project" value="EnsemblFungi"/>
</dbReference>
<dbReference type="InterPro" id="IPR044774">
    <property type="entry name" value="Suv3_DEXQc"/>
</dbReference>
<dbReference type="SMART" id="SM00490">
    <property type="entry name" value="HELICc"/>
    <property type="match status" value="1"/>
</dbReference>
<gene>
    <name evidence="12" type="ORF">PACTADRAFT_60301</name>
</gene>
<dbReference type="EC" id="3.6.4.13" evidence="2"/>
<evidence type="ECO:0000256" key="6">
    <source>
        <dbReference type="ARBA" id="ARBA00022840"/>
    </source>
</evidence>
<keyword evidence="7" id="KW-0809">Transit peptide</keyword>
<dbReference type="SUPFAM" id="SSF52540">
    <property type="entry name" value="P-loop containing nucleoside triphosphate hydrolases"/>
    <property type="match status" value="1"/>
</dbReference>
<evidence type="ECO:0000256" key="7">
    <source>
        <dbReference type="ARBA" id="ARBA00022946"/>
    </source>
</evidence>
<dbReference type="GO" id="GO:0000372">
    <property type="term" value="P:Group I intron splicing"/>
    <property type="evidence" value="ECO:0007669"/>
    <property type="project" value="EnsemblFungi"/>
</dbReference>
<keyword evidence="3" id="KW-0547">Nucleotide-binding</keyword>
<dbReference type="FunFam" id="3.40.50.300:FF:000269">
    <property type="entry name" value="ATP-dependent RNA helicase SUPV3L1, mitochondrial"/>
    <property type="match status" value="1"/>
</dbReference>
<dbReference type="CDD" id="cd17913">
    <property type="entry name" value="DEXQc_Suv3"/>
    <property type="match status" value="1"/>
</dbReference>
<evidence type="ECO:0000256" key="1">
    <source>
        <dbReference type="ARBA" id="ARBA00004173"/>
    </source>
</evidence>
<evidence type="ECO:0000256" key="9">
    <source>
        <dbReference type="ARBA" id="ARBA00047984"/>
    </source>
</evidence>
<dbReference type="GO" id="GO:0006264">
    <property type="term" value="P:mitochondrial DNA replication"/>
    <property type="evidence" value="ECO:0007669"/>
    <property type="project" value="EnsemblFungi"/>
</dbReference>
<dbReference type="PANTHER" id="PTHR12131">
    <property type="entry name" value="ATP-DEPENDENT RNA AND DNA HELICASE"/>
    <property type="match status" value="1"/>
</dbReference>
<evidence type="ECO:0000256" key="10">
    <source>
        <dbReference type="ARBA" id="ARBA00071444"/>
    </source>
</evidence>
<sequence>MLIQEKFNYILEQIFYNNLKPLRSLDNIKQFNHIVDITNPVEWFPNARKLKRNFIMHVGPTNSGKTYNALQKLENCNKGYYAGPLRLLAREVFDKIRSKGIRCNLLTGEEVIPDIDDFGNISGITSGTVEMVSLNEEYDVIVLDEIQMISDEYRGWAWTNVVLGARAKEIHLCGELSSVPLIKKIVQLTGDNLEINEYNRLGKLEVCDTPIINLTDFRKGDCIVSFSKKKILDIKAFIEQKTNFKCGVIYGALPPETRAQEALKFNSGEYDLLIASDAVGMGLNLKIRRIIFTTMQKFDGKSRIQLSDSSVKQIGGRAGRFGFGKNSSDTSTGYITSIDGDVLEIVRDKIDSPIQYIPQACLWIPDFLWVKYFSMFSKETKLFNIYDRFEMDLKELKYKQKAKALEGGSNDSSLFFISSLDEVKQVSRFFNGNELKNGNFLIFDQFRLIKAPFFFSNNDPTRFKTKNDINYQLSLNADYTTTDFIKTIINREPKSIIDFKLLFNLYRKDSSISSSAASSLNYDSANSQYAESVETLKKLETLHKEIMLFLWMSYRYPKNFIDLESALKVKELVEDRITKELEELRSDKIRRNKFSFA</sequence>
<feature type="domain" description="Helicase C-terminal" evidence="11">
    <location>
        <begin position="199"/>
        <end position="362"/>
    </location>
</feature>
<dbReference type="Pfam" id="PF22527">
    <property type="entry name" value="DEXQc_Suv3"/>
    <property type="match status" value="1"/>
</dbReference>
<evidence type="ECO:0000256" key="8">
    <source>
        <dbReference type="ARBA" id="ARBA00023128"/>
    </source>
</evidence>
<dbReference type="GO" id="GO:0005524">
    <property type="term" value="F:ATP binding"/>
    <property type="evidence" value="ECO:0007669"/>
    <property type="project" value="UniProtKB-KW"/>
</dbReference>
<dbReference type="Gene3D" id="1.20.272.40">
    <property type="match status" value="1"/>
</dbReference>
<dbReference type="InterPro" id="IPR022192">
    <property type="entry name" value="SUV3_C"/>
</dbReference>
<dbReference type="InterPro" id="IPR001650">
    <property type="entry name" value="Helicase_C-like"/>
</dbReference>
<evidence type="ECO:0000256" key="3">
    <source>
        <dbReference type="ARBA" id="ARBA00022741"/>
    </source>
</evidence>
<dbReference type="Proteomes" id="UP000094236">
    <property type="component" value="Unassembled WGS sequence"/>
</dbReference>
<keyword evidence="6" id="KW-0067">ATP-binding</keyword>
<accession>A0A1E4TR70</accession>
<keyword evidence="13" id="KW-1185">Reference proteome</keyword>
<evidence type="ECO:0000256" key="4">
    <source>
        <dbReference type="ARBA" id="ARBA00022801"/>
    </source>
</evidence>
<keyword evidence="8" id="KW-0496">Mitochondrion</keyword>
<dbReference type="AlphaFoldDB" id="A0A1E4TR70"/>
<dbReference type="FunFam" id="3.40.50.300:FF:001549">
    <property type="entry name" value="SUV3p ATP-dependent RNA helicase"/>
    <property type="match status" value="1"/>
</dbReference>
<dbReference type="GO" id="GO:0045025">
    <property type="term" value="C:mitochondrial degradosome"/>
    <property type="evidence" value="ECO:0007669"/>
    <property type="project" value="EnsemblFungi"/>
</dbReference>
<keyword evidence="5" id="KW-0347">Helicase</keyword>
<dbReference type="InterPro" id="IPR050699">
    <property type="entry name" value="RNA-DNA_Helicase"/>
</dbReference>
<name>A0A1E4TR70_PACTA</name>
<evidence type="ECO:0000256" key="5">
    <source>
        <dbReference type="ARBA" id="ARBA00022806"/>
    </source>
</evidence>
<dbReference type="GO" id="GO:0090616">
    <property type="term" value="P:mitochondrial mRNA 3'-end processing"/>
    <property type="evidence" value="ECO:0007669"/>
    <property type="project" value="EnsemblFungi"/>
</dbReference>
<dbReference type="InterPro" id="IPR027417">
    <property type="entry name" value="P-loop_NTPase"/>
</dbReference>
<dbReference type="Gene3D" id="3.40.50.300">
    <property type="entry name" value="P-loop containing nucleotide triphosphate hydrolases"/>
    <property type="match status" value="2"/>
</dbReference>
<keyword evidence="4" id="KW-0378">Hydrolase</keyword>
<protein>
    <recommendedName>
        <fullName evidence="10">ATP-dependent RNA helicase SUV3, mitochondrial</fullName>
        <ecNumber evidence="2">3.6.4.13</ecNumber>
    </recommendedName>
</protein>
<dbReference type="InterPro" id="IPR055206">
    <property type="entry name" value="DEXQc_SUV3"/>
</dbReference>
<dbReference type="EMBL" id="KV454016">
    <property type="protein sequence ID" value="ODV94224.1"/>
    <property type="molecule type" value="Genomic_DNA"/>
</dbReference>
<dbReference type="OrthoDB" id="6692397at2759"/>
<dbReference type="Gene3D" id="1.20.58.1080">
    <property type="match status" value="1"/>
</dbReference>
<evidence type="ECO:0000259" key="11">
    <source>
        <dbReference type="PROSITE" id="PS51194"/>
    </source>
</evidence>
<comment type="subcellular location">
    <subcellularLocation>
        <location evidence="1">Mitochondrion</location>
    </subcellularLocation>
</comment>
<reference evidence="13" key="1">
    <citation type="submission" date="2016-05" db="EMBL/GenBank/DDBJ databases">
        <title>Comparative genomics of biotechnologically important yeasts.</title>
        <authorList>
            <consortium name="DOE Joint Genome Institute"/>
            <person name="Riley R."/>
            <person name="Haridas S."/>
            <person name="Wolfe K.H."/>
            <person name="Lopes M.R."/>
            <person name="Hittinger C.T."/>
            <person name="Goker M."/>
            <person name="Salamov A."/>
            <person name="Wisecaver J."/>
            <person name="Long T.M."/>
            <person name="Aerts A.L."/>
            <person name="Barry K."/>
            <person name="Choi C."/>
            <person name="Clum A."/>
            <person name="Coughlan A.Y."/>
            <person name="Deshpande S."/>
            <person name="Douglass A.P."/>
            <person name="Hanson S.J."/>
            <person name="Klenk H.-P."/>
            <person name="Labutti K."/>
            <person name="Lapidus A."/>
            <person name="Lindquist E."/>
            <person name="Lipzen A."/>
            <person name="Meier-Kolthoff J.P."/>
            <person name="Ohm R.A."/>
            <person name="Otillar R.P."/>
            <person name="Pangilinan J."/>
            <person name="Peng Y."/>
            <person name="Rokas A."/>
            <person name="Rosa C.A."/>
            <person name="Scheuner C."/>
            <person name="Sibirny A.A."/>
            <person name="Slot J.C."/>
            <person name="Stielow J.B."/>
            <person name="Sun H."/>
            <person name="Kurtzman C.P."/>
            <person name="Blackwell M."/>
            <person name="Grigoriev I.V."/>
            <person name="Jeffries T.W."/>
        </authorList>
    </citation>
    <scope>NUCLEOTIDE SEQUENCE [LARGE SCALE GENOMIC DNA]</scope>
    <source>
        <strain evidence="13">NRRL Y-2460</strain>
    </source>
</reference>
<dbReference type="GO" id="GO:0003724">
    <property type="term" value="F:RNA helicase activity"/>
    <property type="evidence" value="ECO:0007669"/>
    <property type="project" value="UniProtKB-EC"/>
</dbReference>
<evidence type="ECO:0000313" key="13">
    <source>
        <dbReference type="Proteomes" id="UP000094236"/>
    </source>
</evidence>